<evidence type="ECO:0000256" key="1">
    <source>
        <dbReference type="SAM" id="SignalP"/>
    </source>
</evidence>
<sequence>MITLLLCLIVTIPLNGILAIPGYTKVVTNLPKAKNINNYLAPLERILQFCVKHKVYIDLNFEFGLFLVNVNLKNIFQAKAEELPPQIKYRLEELLIKTDVVNSYFRYMVKKTEENIAYGQDRRISRLLTNETFWMKYVQRYNLKLFEKSKIYTMEQLENIYGDWDVYESNVRNYEKYKPSPDDSDACIALLGDHPIAEGSANVETICKTPKSCRDGASNGNDFGYFLTHRVLFLLLAQFARGCSIFSVKEDKDKLEKYCGIIFNEAQFIATHDYKRPDLFMEQIAICTLLGHAQFLQDDWMKPLMALQTSSGCFTDNWRIVGENELPMVELPGDEWMLSNNIVMNRACSGHTTAVAAAMLASAIRYIVENNYSSAT</sequence>
<dbReference type="AlphaFoldDB" id="A0A7E5VKG9"/>
<evidence type="ECO:0000313" key="3">
    <source>
        <dbReference type="RefSeq" id="XP_026728701.1"/>
    </source>
</evidence>
<proteinExistence type="predicted"/>
<reference evidence="3 4" key="1">
    <citation type="submission" date="2025-04" db="UniProtKB">
        <authorList>
            <consortium name="RefSeq"/>
        </authorList>
    </citation>
    <scope>IDENTIFICATION</scope>
</reference>
<gene>
    <name evidence="3 4" type="primary">LOC113494521</name>
</gene>
<dbReference type="RefSeq" id="XP_026728702.1">
    <property type="nucleotide sequence ID" value="XM_026872901.1"/>
</dbReference>
<feature type="chain" id="PRO_5044656502" evidence="1">
    <location>
        <begin position="20"/>
        <end position="376"/>
    </location>
</feature>
<dbReference type="Pfam" id="PF15882">
    <property type="entry name" value="DUF4735"/>
    <property type="match status" value="1"/>
</dbReference>
<name>A0A7E5VKG9_TRINI</name>
<dbReference type="GO" id="GO:0005829">
    <property type="term" value="C:cytosol"/>
    <property type="evidence" value="ECO:0007669"/>
    <property type="project" value="TreeGrafter"/>
</dbReference>
<dbReference type="GeneID" id="113494521"/>
<dbReference type="Proteomes" id="UP000322000">
    <property type="component" value="Chromosome 5"/>
</dbReference>
<evidence type="ECO:0000313" key="2">
    <source>
        <dbReference type="Proteomes" id="UP000322000"/>
    </source>
</evidence>
<dbReference type="PANTHER" id="PTHR33539:SF1">
    <property type="entry name" value="UPF0764 PROTEIN C16ORF89"/>
    <property type="match status" value="1"/>
</dbReference>
<keyword evidence="1" id="KW-0732">Signal</keyword>
<protein>
    <submittedName>
        <fullName evidence="3 4">Uncharacterized protein LOC113494521 isoform X1</fullName>
    </submittedName>
</protein>
<evidence type="ECO:0000313" key="4">
    <source>
        <dbReference type="RefSeq" id="XP_026728702.1"/>
    </source>
</evidence>
<dbReference type="RefSeq" id="XP_026728701.1">
    <property type="nucleotide sequence ID" value="XM_026872900.1"/>
</dbReference>
<dbReference type="GO" id="GO:0016020">
    <property type="term" value="C:membrane"/>
    <property type="evidence" value="ECO:0007669"/>
    <property type="project" value="TreeGrafter"/>
</dbReference>
<dbReference type="PANTHER" id="PTHR33539">
    <property type="entry name" value="UPF0764 PROTEIN C16ORF89"/>
    <property type="match status" value="1"/>
</dbReference>
<dbReference type="InterPro" id="IPR031751">
    <property type="entry name" value="DUF4735"/>
</dbReference>
<accession>A0A7E5VKG9</accession>
<dbReference type="OrthoDB" id="5949187at2759"/>
<keyword evidence="2" id="KW-1185">Reference proteome</keyword>
<feature type="signal peptide" evidence="1">
    <location>
        <begin position="1"/>
        <end position="19"/>
    </location>
</feature>
<dbReference type="KEGG" id="tnl:113494521"/>
<organism evidence="2 3">
    <name type="scientific">Trichoplusia ni</name>
    <name type="common">Cabbage looper</name>
    <dbReference type="NCBI Taxonomy" id="7111"/>
    <lineage>
        <taxon>Eukaryota</taxon>
        <taxon>Metazoa</taxon>
        <taxon>Ecdysozoa</taxon>
        <taxon>Arthropoda</taxon>
        <taxon>Hexapoda</taxon>
        <taxon>Insecta</taxon>
        <taxon>Pterygota</taxon>
        <taxon>Neoptera</taxon>
        <taxon>Endopterygota</taxon>
        <taxon>Lepidoptera</taxon>
        <taxon>Glossata</taxon>
        <taxon>Ditrysia</taxon>
        <taxon>Noctuoidea</taxon>
        <taxon>Noctuidae</taxon>
        <taxon>Plusiinae</taxon>
        <taxon>Trichoplusia</taxon>
    </lineage>
</organism>